<dbReference type="OrthoDB" id="2082130at2"/>
<evidence type="ECO:0000313" key="2">
    <source>
        <dbReference type="Proteomes" id="UP000182192"/>
    </source>
</evidence>
<dbReference type="Proteomes" id="UP000182192">
    <property type="component" value="Unassembled WGS sequence"/>
</dbReference>
<sequence length="125" mass="14667">MIAIHFGHLCFNKPSGEQSILMVLASKNDHSSMDDFVSKALIYLETHEDFCDNWSDMYKNRIYTPIDDEEKKWMRSRLAEMSQRISIAYDPIINAVYIIPPEWNDITIGVETESEYIFYQWTTSA</sequence>
<proteinExistence type="predicted"/>
<protein>
    <submittedName>
        <fullName evidence="1">Uncharacterized protein</fullName>
    </submittedName>
</protein>
<dbReference type="AlphaFoldDB" id="A0A1I1KIE1"/>
<gene>
    <name evidence="1" type="ORF">SAMN02910406_02019</name>
</gene>
<reference evidence="1 2" key="1">
    <citation type="submission" date="2016-10" db="EMBL/GenBank/DDBJ databases">
        <authorList>
            <person name="de Groot N.N."/>
        </authorList>
    </citation>
    <scope>NUCLEOTIDE SEQUENCE [LARGE SCALE GENOMIC DNA]</scope>
    <source>
        <strain evidence="1 2">AR67</strain>
    </source>
</reference>
<accession>A0A1I1KIE1</accession>
<name>A0A1I1KIE1_RUMAL</name>
<organism evidence="1 2">
    <name type="scientific">Ruminococcus albus</name>
    <dbReference type="NCBI Taxonomy" id="1264"/>
    <lineage>
        <taxon>Bacteria</taxon>
        <taxon>Bacillati</taxon>
        <taxon>Bacillota</taxon>
        <taxon>Clostridia</taxon>
        <taxon>Eubacteriales</taxon>
        <taxon>Oscillospiraceae</taxon>
        <taxon>Ruminococcus</taxon>
    </lineage>
</organism>
<dbReference type="EMBL" id="FOKQ01000016">
    <property type="protein sequence ID" value="SFC60325.1"/>
    <property type="molecule type" value="Genomic_DNA"/>
</dbReference>
<evidence type="ECO:0000313" key="1">
    <source>
        <dbReference type="EMBL" id="SFC60325.1"/>
    </source>
</evidence>